<proteinExistence type="predicted"/>
<dbReference type="RefSeq" id="WP_092101950.1">
    <property type="nucleotide sequence ID" value="NZ_FOOT01000004.1"/>
</dbReference>
<name>A0A1I2VH65_9BACT</name>
<dbReference type="Proteomes" id="UP000198724">
    <property type="component" value="Unassembled WGS sequence"/>
</dbReference>
<keyword evidence="2" id="KW-1185">Reference proteome</keyword>
<dbReference type="AlphaFoldDB" id="A0A1I2VH65"/>
<accession>A0A1I2VH65</accession>
<evidence type="ECO:0000313" key="1">
    <source>
        <dbReference type="EMBL" id="SFG87557.1"/>
    </source>
</evidence>
<gene>
    <name evidence="1" type="ORF">SAMN05421739_104156</name>
</gene>
<sequence length="114" mass="13579">MMLSPNPRTRIALVRYFYLPANKERQAEVIEVLNSCSDMVTVPMREEDVELQAFSERALTEREASIYSRSETWKLFSSWEELRQDHLKFGLPEEQLQQLLNFRDRFELHEELAA</sequence>
<reference evidence="2" key="1">
    <citation type="submission" date="2016-10" db="EMBL/GenBank/DDBJ databases">
        <authorList>
            <person name="Varghese N."/>
            <person name="Submissions S."/>
        </authorList>
    </citation>
    <scope>NUCLEOTIDE SEQUENCE [LARGE SCALE GENOMIC DNA]</scope>
    <source>
        <strain evidence="2">LP51</strain>
    </source>
</reference>
<protein>
    <submittedName>
        <fullName evidence="1">Uncharacterized protein</fullName>
    </submittedName>
</protein>
<organism evidence="1 2">
    <name type="scientific">Pontibacter chinhatensis</name>
    <dbReference type="NCBI Taxonomy" id="1436961"/>
    <lineage>
        <taxon>Bacteria</taxon>
        <taxon>Pseudomonadati</taxon>
        <taxon>Bacteroidota</taxon>
        <taxon>Cytophagia</taxon>
        <taxon>Cytophagales</taxon>
        <taxon>Hymenobacteraceae</taxon>
        <taxon>Pontibacter</taxon>
    </lineage>
</organism>
<evidence type="ECO:0000313" key="2">
    <source>
        <dbReference type="Proteomes" id="UP000198724"/>
    </source>
</evidence>
<dbReference type="EMBL" id="FOOT01000004">
    <property type="protein sequence ID" value="SFG87557.1"/>
    <property type="molecule type" value="Genomic_DNA"/>
</dbReference>
<dbReference type="OrthoDB" id="853298at2"/>